<feature type="transmembrane region" description="Helical" evidence="1">
    <location>
        <begin position="20"/>
        <end position="40"/>
    </location>
</feature>
<dbReference type="OrthoDB" id="1452529at2"/>
<dbReference type="eggNOG" id="ENOG50338UH">
    <property type="taxonomic scope" value="Bacteria"/>
</dbReference>
<dbReference type="Proteomes" id="UP000003730">
    <property type="component" value="Unassembled WGS sequence"/>
</dbReference>
<evidence type="ECO:0000256" key="1">
    <source>
        <dbReference type="SAM" id="Phobius"/>
    </source>
</evidence>
<keyword evidence="1" id="KW-1133">Transmembrane helix</keyword>
<dbReference type="EMBL" id="AFXZ01000039">
    <property type="protein sequence ID" value="EGV42833.2"/>
    <property type="molecule type" value="Genomic_DNA"/>
</dbReference>
<reference evidence="2 3" key="1">
    <citation type="journal article" date="2008" name="Int. J. Syst. Evol. Microbiol.">
        <title>Bizionia argentinensis sp. nov., isolated from surface marine water in Antarctica.</title>
        <authorList>
            <person name="Bercovich A."/>
            <person name="Vazquez S.C."/>
            <person name="Yankilevich P."/>
            <person name="Coria S.H."/>
            <person name="Foti M."/>
            <person name="Hernandez E."/>
            <person name="Vidal A."/>
            <person name="Ruberto L."/>
            <person name="Melo C."/>
            <person name="Marenssi S."/>
            <person name="Criscuolo M."/>
            <person name="Memoli M."/>
            <person name="Arguelles M."/>
            <person name="Mac Cormack W.P."/>
        </authorList>
    </citation>
    <scope>NUCLEOTIDE SEQUENCE [LARGE SCALE GENOMIC DNA]</scope>
    <source>
        <strain evidence="2 3">JUB59</strain>
    </source>
</reference>
<accession>G2EFE6</accession>
<proteinExistence type="predicted"/>
<dbReference type="STRING" id="1046627.BZARG_3036"/>
<keyword evidence="1" id="KW-0812">Transmembrane</keyword>
<keyword evidence="1" id="KW-0472">Membrane</keyword>
<dbReference type="RefSeq" id="WP_050807307.1">
    <property type="nucleotide sequence ID" value="NZ_AFXZ01000039.1"/>
</dbReference>
<feature type="transmembrane region" description="Helical" evidence="1">
    <location>
        <begin position="46"/>
        <end position="68"/>
    </location>
</feature>
<comment type="caution">
    <text evidence="2">The sequence shown here is derived from an EMBL/GenBank/DDBJ whole genome shotgun (WGS) entry which is preliminary data.</text>
</comment>
<dbReference type="AlphaFoldDB" id="G2EFE6"/>
<keyword evidence="3" id="KW-1185">Reference proteome</keyword>
<protein>
    <submittedName>
        <fullName evidence="2">Uncharacterized protein</fullName>
    </submittedName>
</protein>
<evidence type="ECO:0000313" key="2">
    <source>
        <dbReference type="EMBL" id="EGV42833.2"/>
    </source>
</evidence>
<gene>
    <name evidence="2" type="ORF">BZARG_3036</name>
</gene>
<sequence length="138" mass="15715">MKTKEMIKIRYSKERLKNNLRLGIVFISIGITLVLLSFATGDWKSVSLYSIGIGQMGAGVCTLIIYYFENQKQYLTLKSGELIKNQLIPKKIKLSKIKSIREFAGELKLIMGESEFIINTQIIEPKSLAELKKELNLD</sequence>
<organism evidence="2 3">
    <name type="scientific">Bizionia argentinensis JUB59</name>
    <dbReference type="NCBI Taxonomy" id="1046627"/>
    <lineage>
        <taxon>Bacteria</taxon>
        <taxon>Pseudomonadati</taxon>
        <taxon>Bacteroidota</taxon>
        <taxon>Flavobacteriia</taxon>
        <taxon>Flavobacteriales</taxon>
        <taxon>Flavobacteriaceae</taxon>
        <taxon>Bizionia</taxon>
    </lineage>
</organism>
<evidence type="ECO:0000313" key="3">
    <source>
        <dbReference type="Proteomes" id="UP000003730"/>
    </source>
</evidence>
<name>G2EFE6_9FLAO</name>